<name>A0A072NIE0_SCHAZ</name>
<sequence>MGHLRDLTIGFARTGLTGYGGGPSTIPLIEYEAVKRYRWMTEDEFGDTLALANTLPGPIATKMAAYIGYKVKGSVGATVAILAHILPSIIGMLGLLGVLYTYKDSPFVKGMVLGVAPIIALMLAEMCYKFFIKGNKGLGLNINVVLSIVSLIVLAFLNIHPGIVIAVFLLAAFLIATFKQKSHAVSPAESVKQRRESV</sequence>
<evidence type="ECO:0000313" key="8">
    <source>
        <dbReference type="EMBL" id="KEF37017.1"/>
    </source>
</evidence>
<evidence type="ECO:0000256" key="2">
    <source>
        <dbReference type="ARBA" id="ARBA00005262"/>
    </source>
</evidence>
<dbReference type="EMBL" id="JJRY01000019">
    <property type="protein sequence ID" value="KEF37017.1"/>
    <property type="molecule type" value="Genomic_DNA"/>
</dbReference>
<proteinExistence type="inferred from homology"/>
<evidence type="ECO:0000256" key="1">
    <source>
        <dbReference type="ARBA" id="ARBA00004651"/>
    </source>
</evidence>
<keyword evidence="6 7" id="KW-0472">Membrane</keyword>
<dbReference type="RefSeq" id="WP_035197375.1">
    <property type="nucleotide sequence ID" value="NZ_JJRY01000019.1"/>
</dbReference>
<dbReference type="PATRIC" id="fig|1348973.3.peg.3653"/>
<evidence type="ECO:0000256" key="4">
    <source>
        <dbReference type="ARBA" id="ARBA00022692"/>
    </source>
</evidence>
<gene>
    <name evidence="8" type="ORF">M670_03771</name>
</gene>
<keyword evidence="5 7" id="KW-1133">Transmembrane helix</keyword>
<keyword evidence="4 7" id="KW-0812">Transmembrane</keyword>
<accession>A0A072NIE0</accession>
<comment type="similarity">
    <text evidence="2">Belongs to the chromate ion transporter (CHR) (TC 2.A.51) family.</text>
</comment>
<dbReference type="GO" id="GO:0015109">
    <property type="term" value="F:chromate transmembrane transporter activity"/>
    <property type="evidence" value="ECO:0007669"/>
    <property type="project" value="InterPro"/>
</dbReference>
<dbReference type="Pfam" id="PF02417">
    <property type="entry name" value="Chromate_transp"/>
    <property type="match status" value="1"/>
</dbReference>
<evidence type="ECO:0000256" key="6">
    <source>
        <dbReference type="ARBA" id="ARBA00023136"/>
    </source>
</evidence>
<comment type="caution">
    <text evidence="8">The sequence shown here is derived from an EMBL/GenBank/DDBJ whole genome shotgun (WGS) entry which is preliminary data.</text>
</comment>
<comment type="subcellular location">
    <subcellularLocation>
        <location evidence="1">Cell membrane</location>
        <topology evidence="1">Multi-pass membrane protein</topology>
    </subcellularLocation>
</comment>
<evidence type="ECO:0000256" key="7">
    <source>
        <dbReference type="SAM" id="Phobius"/>
    </source>
</evidence>
<dbReference type="OrthoDB" id="9027281at2"/>
<dbReference type="Proteomes" id="UP000027936">
    <property type="component" value="Unassembled WGS sequence"/>
</dbReference>
<evidence type="ECO:0000256" key="3">
    <source>
        <dbReference type="ARBA" id="ARBA00022475"/>
    </source>
</evidence>
<feature type="transmembrane region" description="Helical" evidence="7">
    <location>
        <begin position="138"/>
        <end position="156"/>
    </location>
</feature>
<organism evidence="8 9">
    <name type="scientific">Schinkia azotoformans MEV2011</name>
    <dbReference type="NCBI Taxonomy" id="1348973"/>
    <lineage>
        <taxon>Bacteria</taxon>
        <taxon>Bacillati</taxon>
        <taxon>Bacillota</taxon>
        <taxon>Bacilli</taxon>
        <taxon>Bacillales</taxon>
        <taxon>Bacillaceae</taxon>
        <taxon>Calidifontibacillus/Schinkia group</taxon>
        <taxon>Schinkia</taxon>
    </lineage>
</organism>
<evidence type="ECO:0000256" key="5">
    <source>
        <dbReference type="ARBA" id="ARBA00022989"/>
    </source>
</evidence>
<dbReference type="AlphaFoldDB" id="A0A072NIE0"/>
<feature type="transmembrane region" description="Helical" evidence="7">
    <location>
        <begin position="79"/>
        <end position="100"/>
    </location>
</feature>
<evidence type="ECO:0000313" key="9">
    <source>
        <dbReference type="Proteomes" id="UP000027936"/>
    </source>
</evidence>
<dbReference type="PANTHER" id="PTHR43663:SF1">
    <property type="entry name" value="CHROMATE TRANSPORTER"/>
    <property type="match status" value="1"/>
</dbReference>
<dbReference type="InterPro" id="IPR003370">
    <property type="entry name" value="Chromate_transpt"/>
</dbReference>
<feature type="transmembrane region" description="Helical" evidence="7">
    <location>
        <begin position="162"/>
        <end position="178"/>
    </location>
</feature>
<protein>
    <submittedName>
        <fullName evidence="8">Chromate transport protein ChrA</fullName>
    </submittedName>
</protein>
<dbReference type="PANTHER" id="PTHR43663">
    <property type="entry name" value="CHROMATE TRANSPORT PROTEIN-RELATED"/>
    <property type="match status" value="1"/>
</dbReference>
<dbReference type="GO" id="GO:0005886">
    <property type="term" value="C:plasma membrane"/>
    <property type="evidence" value="ECO:0007669"/>
    <property type="project" value="UniProtKB-SubCell"/>
</dbReference>
<reference evidence="8 9" key="1">
    <citation type="submission" date="2014-04" db="EMBL/GenBank/DDBJ databases">
        <title>Draft genome sequence of Bacillus azotoformans MEV2011, a (co-) denitrifying strain unable to grow in the presence of oxygen.</title>
        <authorList>
            <person name="Nielsen M."/>
            <person name="Schreiber L."/>
            <person name="Finster K."/>
            <person name="Schramm A."/>
        </authorList>
    </citation>
    <scope>NUCLEOTIDE SEQUENCE [LARGE SCALE GENOMIC DNA]</scope>
    <source>
        <strain evidence="8 9">MEV2011</strain>
    </source>
</reference>
<keyword evidence="3" id="KW-1003">Cell membrane</keyword>
<feature type="transmembrane region" description="Helical" evidence="7">
    <location>
        <begin position="112"/>
        <end position="131"/>
    </location>
</feature>
<dbReference type="InterPro" id="IPR052518">
    <property type="entry name" value="CHR_Transporter"/>
</dbReference>